<dbReference type="Pfam" id="PF13360">
    <property type="entry name" value="PQQ_2"/>
    <property type="match status" value="1"/>
</dbReference>
<keyword evidence="3" id="KW-1185">Reference proteome</keyword>
<comment type="caution">
    <text evidence="2">The sequence shown here is derived from an EMBL/GenBank/DDBJ whole genome shotgun (WGS) entry which is preliminary data.</text>
</comment>
<dbReference type="SMART" id="SM00564">
    <property type="entry name" value="PQQ"/>
    <property type="match status" value="2"/>
</dbReference>
<dbReference type="PANTHER" id="PTHR34512:SF30">
    <property type="entry name" value="OUTER MEMBRANE PROTEIN ASSEMBLY FACTOR BAMB"/>
    <property type="match status" value="1"/>
</dbReference>
<name>A0ABS2KSY9_9NOCA</name>
<evidence type="ECO:0000313" key="3">
    <source>
        <dbReference type="Proteomes" id="UP000703038"/>
    </source>
</evidence>
<dbReference type="InterPro" id="IPR018391">
    <property type="entry name" value="PQQ_b-propeller_rpt"/>
</dbReference>
<reference evidence="2 3" key="1">
    <citation type="submission" date="2021-01" db="EMBL/GenBank/DDBJ databases">
        <title>Genomics of switchgrass bacterial isolates.</title>
        <authorList>
            <person name="Shade A."/>
        </authorList>
    </citation>
    <scope>NUCLEOTIDE SEQUENCE [LARGE SCALE GENOMIC DNA]</scope>
    <source>
        <strain evidence="2 3">PvP111</strain>
    </source>
</reference>
<dbReference type="RefSeq" id="WP_204868000.1">
    <property type="nucleotide sequence ID" value="NZ_JAFBBK010000001.1"/>
</dbReference>
<evidence type="ECO:0000313" key="2">
    <source>
        <dbReference type="EMBL" id="MBM7415059.1"/>
    </source>
</evidence>
<dbReference type="InterPro" id="IPR002372">
    <property type="entry name" value="PQQ_rpt_dom"/>
</dbReference>
<evidence type="ECO:0000259" key="1">
    <source>
        <dbReference type="Pfam" id="PF13360"/>
    </source>
</evidence>
<dbReference type="PANTHER" id="PTHR34512">
    <property type="entry name" value="CELL SURFACE PROTEIN"/>
    <property type="match status" value="1"/>
</dbReference>
<sequence length="441" mass="44695">MHDENPRTSVRTRRAGAALLAVGALTLGACGSDSGPIDILGDEGWRGGLADARNSASVVTEGSRSLALDWTRPLGAPTSTRPSIAPNGQITVTMTGDAGCALGSFQGETGRKRFCNSLGPSGVSSTAVADSASNLYAGDDGSMSSINQNGQLRWRTPVYGVPRTPQFLPDGNVLVVTQFGQINVLSNQTGTAVAPVLDLIPNPTPLDAPNTTLRPANDGLMACLGGGPDCAVAAAPAVDLASSTVYLVLWRAGAIAPQLVALSYTGGDSPGLTEAWSSPLLPSAVTSSPVVSPDGGRVYLTDVEGTVRAYSTEDGSEIWSYFVGDRAAGSVSVAADGTIVPAGGAGSHLRAIRDAGDRPEMLWERPDLVTQGSSAQAGGTTGYTVVGDGDGLALVTFDTATGETVDTDPLPGAEGYSPGVVVGSDGEVVVPTALGSLYSFR</sequence>
<dbReference type="SUPFAM" id="SSF50998">
    <property type="entry name" value="Quinoprotein alcohol dehydrogenase-like"/>
    <property type="match status" value="1"/>
</dbReference>
<gene>
    <name evidence="2" type="ORF">JOE42_001792</name>
</gene>
<dbReference type="InterPro" id="IPR011047">
    <property type="entry name" value="Quinoprotein_ADH-like_sf"/>
</dbReference>
<dbReference type="Gene3D" id="2.130.10.10">
    <property type="entry name" value="YVTN repeat-like/Quinoprotein amine dehydrogenase"/>
    <property type="match status" value="2"/>
</dbReference>
<organism evidence="2 3">
    <name type="scientific">Rhodococcoides corynebacterioides</name>
    <dbReference type="NCBI Taxonomy" id="53972"/>
    <lineage>
        <taxon>Bacteria</taxon>
        <taxon>Bacillati</taxon>
        <taxon>Actinomycetota</taxon>
        <taxon>Actinomycetes</taxon>
        <taxon>Mycobacteriales</taxon>
        <taxon>Nocardiaceae</taxon>
        <taxon>Rhodococcoides</taxon>
    </lineage>
</organism>
<accession>A0ABS2KSY9</accession>
<feature type="domain" description="Pyrrolo-quinoline quinone repeat" evidence="1">
    <location>
        <begin position="273"/>
        <end position="417"/>
    </location>
</feature>
<protein>
    <submittedName>
        <fullName evidence="2">Outer membrane protein assembly factor BamB</fullName>
    </submittedName>
</protein>
<proteinExistence type="predicted"/>
<dbReference type="EMBL" id="JAFBBK010000001">
    <property type="protein sequence ID" value="MBM7415059.1"/>
    <property type="molecule type" value="Genomic_DNA"/>
</dbReference>
<dbReference type="Proteomes" id="UP000703038">
    <property type="component" value="Unassembled WGS sequence"/>
</dbReference>
<dbReference type="PROSITE" id="PS51257">
    <property type="entry name" value="PROKAR_LIPOPROTEIN"/>
    <property type="match status" value="1"/>
</dbReference>
<dbReference type="InterPro" id="IPR015943">
    <property type="entry name" value="WD40/YVTN_repeat-like_dom_sf"/>
</dbReference>